<dbReference type="GO" id="GO:0003676">
    <property type="term" value="F:nucleic acid binding"/>
    <property type="evidence" value="ECO:0007669"/>
    <property type="project" value="InterPro"/>
</dbReference>
<dbReference type="Gene3D" id="4.10.60.10">
    <property type="entry name" value="Zinc finger, CCHC-type"/>
    <property type="match status" value="1"/>
</dbReference>
<evidence type="ECO:0000256" key="9">
    <source>
        <dbReference type="SAM" id="MobiDB-lite"/>
    </source>
</evidence>
<dbReference type="EMBL" id="BKCJ010346010">
    <property type="protein sequence ID" value="GEZ94658.1"/>
    <property type="molecule type" value="Genomic_DNA"/>
</dbReference>
<dbReference type="FunFam" id="3.10.10.10:FF:000007">
    <property type="entry name" value="Retrovirus-related Pol polyprotein from transposon 17.6-like Protein"/>
    <property type="match status" value="1"/>
</dbReference>
<evidence type="ECO:0000256" key="4">
    <source>
        <dbReference type="ARBA" id="ARBA00022722"/>
    </source>
</evidence>
<protein>
    <recommendedName>
        <fullName evidence="10">CCHC-type domain-containing protein</fullName>
    </recommendedName>
</protein>
<dbReference type="GO" id="GO:0008233">
    <property type="term" value="F:peptidase activity"/>
    <property type="evidence" value="ECO:0007669"/>
    <property type="project" value="UniProtKB-KW"/>
</dbReference>
<evidence type="ECO:0000313" key="11">
    <source>
        <dbReference type="EMBL" id="GEZ94658.1"/>
    </source>
</evidence>
<dbReference type="Pfam" id="PF00078">
    <property type="entry name" value="RVT_1"/>
    <property type="match status" value="1"/>
</dbReference>
<keyword evidence="8" id="KW-0863">Zinc-finger</keyword>
<evidence type="ECO:0000256" key="8">
    <source>
        <dbReference type="PROSITE-ProRule" id="PRU00047"/>
    </source>
</evidence>
<dbReference type="GO" id="GO:0006508">
    <property type="term" value="P:proteolysis"/>
    <property type="evidence" value="ECO:0007669"/>
    <property type="project" value="UniProtKB-KW"/>
</dbReference>
<dbReference type="InterPro" id="IPR001878">
    <property type="entry name" value="Znf_CCHC"/>
</dbReference>
<dbReference type="PANTHER" id="PTHR24559">
    <property type="entry name" value="TRANSPOSON TY3-I GAG-POL POLYPROTEIN"/>
    <property type="match status" value="1"/>
</dbReference>
<dbReference type="GO" id="GO:0008270">
    <property type="term" value="F:zinc ion binding"/>
    <property type="evidence" value="ECO:0007669"/>
    <property type="project" value="UniProtKB-KW"/>
</dbReference>
<dbReference type="InterPro" id="IPR043128">
    <property type="entry name" value="Rev_trsase/Diguanyl_cyclase"/>
</dbReference>
<keyword evidence="7" id="KW-0695">RNA-directed DNA polymerase</keyword>
<name>A0A699IXN0_TANCI</name>
<dbReference type="PROSITE" id="PS50158">
    <property type="entry name" value="ZF_CCHC"/>
    <property type="match status" value="1"/>
</dbReference>
<organism evidence="11">
    <name type="scientific">Tanacetum cinerariifolium</name>
    <name type="common">Dalmatian daisy</name>
    <name type="synonym">Chrysanthemum cinerariifolium</name>
    <dbReference type="NCBI Taxonomy" id="118510"/>
    <lineage>
        <taxon>Eukaryota</taxon>
        <taxon>Viridiplantae</taxon>
        <taxon>Streptophyta</taxon>
        <taxon>Embryophyta</taxon>
        <taxon>Tracheophyta</taxon>
        <taxon>Spermatophyta</taxon>
        <taxon>Magnoliopsida</taxon>
        <taxon>eudicotyledons</taxon>
        <taxon>Gunneridae</taxon>
        <taxon>Pentapetalae</taxon>
        <taxon>asterids</taxon>
        <taxon>campanulids</taxon>
        <taxon>Asterales</taxon>
        <taxon>Asteraceae</taxon>
        <taxon>Asteroideae</taxon>
        <taxon>Anthemideae</taxon>
        <taxon>Anthemidinae</taxon>
        <taxon>Tanacetum</taxon>
    </lineage>
</organism>
<keyword evidence="5" id="KW-0255">Endonuclease</keyword>
<dbReference type="SMART" id="SM00343">
    <property type="entry name" value="ZnF_C2HC"/>
    <property type="match status" value="1"/>
</dbReference>
<dbReference type="InterPro" id="IPR000477">
    <property type="entry name" value="RT_dom"/>
</dbReference>
<dbReference type="PANTHER" id="PTHR24559:SF444">
    <property type="entry name" value="REVERSE TRANSCRIPTASE DOMAIN-CONTAINING PROTEIN"/>
    <property type="match status" value="1"/>
</dbReference>
<dbReference type="CDD" id="cd01647">
    <property type="entry name" value="RT_LTR"/>
    <property type="match status" value="1"/>
</dbReference>
<keyword evidence="8" id="KW-0862">Zinc</keyword>
<dbReference type="Pfam" id="PF08284">
    <property type="entry name" value="RVP_2"/>
    <property type="match status" value="1"/>
</dbReference>
<evidence type="ECO:0000256" key="7">
    <source>
        <dbReference type="ARBA" id="ARBA00022918"/>
    </source>
</evidence>
<proteinExistence type="predicted"/>
<sequence>MVNTHQSTPDFSGPTFDEAVQRAVNALLLGLTAQITNELCQNVLGCAGEFKAMLASYKFEGDALNWWRAFKQAKRGEAYMATLSWKDFREAFFCNTSRGLSSKSFVGKKAGPLEEQAKHFKWALSDWILDEIVNTEFTDVAQVANAGRNIALLCERGGVNNKKNRDRDRIQSASKNNNQRGYGQRGNDGRNYDRQGGNSSQRFYQQNQDQQYNCSSGSLRQKKYTNYTSPPLCDTCGKSHLCKECYRVTDACFSCGLTGHMTKDCPKNNRGNGNDKRPDVNEKVYSLTRDQAANSSDMYDFDIILGMDYLINHRATIVCHTKSVIFGDLDKLEFVYQDSQLGLLASLMDTSSDGTSLETHPIVQDFSDVFSEELPGIPPEHKVEFGIKLIPGTQPISKALYRMAPIELKELKDKLHELLDFVFIRPSLWVKEQDIPKTAFRTRYGHYEFLVMPFGLTNAPTMFMNLMNHIFHEYLDKFVIVFINDILVYSNTKEEHEEYLRIVLGTLRQDKLYAKFSKCEFWLGQVAFFGHIVSADGITMDPAKVEAITKWPRPKTVTEVRSFLGLAGYYRRFVEGFSRLALPLTKLMRKGEKFV</sequence>
<comment type="caution">
    <text evidence="11">The sequence shown here is derived from an EMBL/GenBank/DDBJ whole genome shotgun (WGS) entry which is preliminary data.</text>
</comment>
<keyword evidence="2" id="KW-0808">Transferase</keyword>
<feature type="domain" description="CCHC-type" evidence="10">
    <location>
        <begin position="252"/>
        <end position="267"/>
    </location>
</feature>
<evidence type="ECO:0000256" key="6">
    <source>
        <dbReference type="ARBA" id="ARBA00022801"/>
    </source>
</evidence>
<reference evidence="11" key="1">
    <citation type="journal article" date="2019" name="Sci. Rep.">
        <title>Draft genome of Tanacetum cinerariifolium, the natural source of mosquito coil.</title>
        <authorList>
            <person name="Yamashiro T."/>
            <person name="Shiraishi A."/>
            <person name="Satake H."/>
            <person name="Nakayama K."/>
        </authorList>
    </citation>
    <scope>NUCLEOTIDE SEQUENCE</scope>
</reference>
<keyword evidence="4" id="KW-0540">Nuclease</keyword>
<dbReference type="InterPro" id="IPR043502">
    <property type="entry name" value="DNA/RNA_pol_sf"/>
</dbReference>
<evidence type="ECO:0000256" key="2">
    <source>
        <dbReference type="ARBA" id="ARBA00022679"/>
    </source>
</evidence>
<dbReference type="GO" id="GO:0004519">
    <property type="term" value="F:endonuclease activity"/>
    <property type="evidence" value="ECO:0007669"/>
    <property type="project" value="UniProtKB-KW"/>
</dbReference>
<dbReference type="Gene3D" id="3.10.10.10">
    <property type="entry name" value="HIV Type 1 Reverse Transcriptase, subunit A, domain 1"/>
    <property type="match status" value="2"/>
</dbReference>
<dbReference type="InterPro" id="IPR053134">
    <property type="entry name" value="RNA-dir_DNA_polymerase"/>
</dbReference>
<keyword evidence="8" id="KW-0479">Metal-binding</keyword>
<gene>
    <name evidence="11" type="ORF">Tci_566631</name>
</gene>
<evidence type="ECO:0000256" key="3">
    <source>
        <dbReference type="ARBA" id="ARBA00022695"/>
    </source>
</evidence>
<evidence type="ECO:0000256" key="5">
    <source>
        <dbReference type="ARBA" id="ARBA00022759"/>
    </source>
</evidence>
<dbReference type="AlphaFoldDB" id="A0A699IXN0"/>
<dbReference type="GO" id="GO:0003964">
    <property type="term" value="F:RNA-directed DNA polymerase activity"/>
    <property type="evidence" value="ECO:0007669"/>
    <property type="project" value="UniProtKB-KW"/>
</dbReference>
<evidence type="ECO:0000259" key="10">
    <source>
        <dbReference type="PROSITE" id="PS50158"/>
    </source>
</evidence>
<keyword evidence="1" id="KW-0645">Protease</keyword>
<evidence type="ECO:0000256" key="1">
    <source>
        <dbReference type="ARBA" id="ARBA00022670"/>
    </source>
</evidence>
<dbReference type="SUPFAM" id="SSF56672">
    <property type="entry name" value="DNA/RNA polymerases"/>
    <property type="match status" value="1"/>
</dbReference>
<keyword evidence="6" id="KW-0378">Hydrolase</keyword>
<accession>A0A699IXN0</accession>
<feature type="region of interest" description="Disordered" evidence="9">
    <location>
        <begin position="162"/>
        <end position="207"/>
    </location>
</feature>
<dbReference type="Gene3D" id="3.30.70.270">
    <property type="match status" value="2"/>
</dbReference>
<keyword evidence="3" id="KW-0548">Nucleotidyltransferase</keyword>